<dbReference type="InterPro" id="IPR020094">
    <property type="entry name" value="TruA/RsuA/RluB/E/F_N"/>
</dbReference>
<dbReference type="InterPro" id="IPR042092">
    <property type="entry name" value="PsdUridine_s_RsuA/RluB/E/F_cat"/>
</dbReference>
<dbReference type="InterPro" id="IPR006145">
    <property type="entry name" value="PsdUridine_synth_RsuA/RluA"/>
</dbReference>
<dbReference type="InterPro" id="IPR018496">
    <property type="entry name" value="PsdUridine_synth_RsuA/RluB_CS"/>
</dbReference>
<proteinExistence type="inferred from homology"/>
<dbReference type="Gene3D" id="3.30.70.1560">
    <property type="entry name" value="Alpha-L RNA-binding motif"/>
    <property type="match status" value="1"/>
</dbReference>
<dbReference type="PROSITE" id="PS01149">
    <property type="entry name" value="PSI_RSU"/>
    <property type="match status" value="1"/>
</dbReference>
<evidence type="ECO:0000259" key="4">
    <source>
        <dbReference type="Pfam" id="PF00849"/>
    </source>
</evidence>
<dbReference type="GO" id="GO:0001522">
    <property type="term" value="P:pseudouridine synthesis"/>
    <property type="evidence" value="ECO:0007669"/>
    <property type="project" value="InterPro"/>
</dbReference>
<dbReference type="GO" id="GO:0009982">
    <property type="term" value="F:pseudouridine synthase activity"/>
    <property type="evidence" value="ECO:0007669"/>
    <property type="project" value="InterPro"/>
</dbReference>
<keyword evidence="2 3" id="KW-0413">Isomerase</keyword>
<sequence length="194" mass="22205">MKKYYFAIFKPFDMLSQFTGDENASLLGDLYNFPKDVYSIGRLDKTSEGLLLLTNDNEFKNKVLDPKNKLTKTYYVQVDHDITPAACKALSEGKIKIKHNGKQHQVATAKCQKINEPDLPERSVPIRFRKEIPTSWISLTLKEGKNRQVRKMTAAVGFPTLRLVRYSVGNFTIDNMKPGDVVEIHPNEVIPNWM</sequence>
<dbReference type="GO" id="GO:0140098">
    <property type="term" value="F:catalytic activity, acting on RNA"/>
    <property type="evidence" value="ECO:0007669"/>
    <property type="project" value="UniProtKB-ARBA"/>
</dbReference>
<name>A0A3E1EZH3_9FLAO</name>
<evidence type="ECO:0000256" key="1">
    <source>
        <dbReference type="ARBA" id="ARBA00008348"/>
    </source>
</evidence>
<evidence type="ECO:0000313" key="5">
    <source>
        <dbReference type="EMBL" id="RFC54954.1"/>
    </source>
</evidence>
<dbReference type="Pfam" id="PF00849">
    <property type="entry name" value="PseudoU_synth_2"/>
    <property type="match status" value="1"/>
</dbReference>
<evidence type="ECO:0000313" key="6">
    <source>
        <dbReference type="Proteomes" id="UP000257127"/>
    </source>
</evidence>
<comment type="similarity">
    <text evidence="1 3">Belongs to the pseudouridine synthase RsuA family.</text>
</comment>
<evidence type="ECO:0000256" key="3">
    <source>
        <dbReference type="RuleBase" id="RU003887"/>
    </source>
</evidence>
<dbReference type="GO" id="GO:0003723">
    <property type="term" value="F:RNA binding"/>
    <property type="evidence" value="ECO:0007669"/>
    <property type="project" value="InterPro"/>
</dbReference>
<dbReference type="PANTHER" id="PTHR47683:SF2">
    <property type="entry name" value="RNA-BINDING S4 DOMAIN-CONTAINING PROTEIN"/>
    <property type="match status" value="1"/>
</dbReference>
<dbReference type="Proteomes" id="UP000257127">
    <property type="component" value="Unassembled WGS sequence"/>
</dbReference>
<dbReference type="Gene3D" id="3.30.70.580">
    <property type="entry name" value="Pseudouridine synthase I, catalytic domain, N-terminal subdomain"/>
    <property type="match status" value="1"/>
</dbReference>
<keyword evidence="6" id="KW-1185">Reference proteome</keyword>
<protein>
    <recommendedName>
        <fullName evidence="3">Pseudouridine synthase</fullName>
        <ecNumber evidence="3">5.4.99.-</ecNumber>
    </recommendedName>
</protein>
<comment type="caution">
    <text evidence="5">The sequence shown here is derived from an EMBL/GenBank/DDBJ whole genome shotgun (WGS) entry which is preliminary data.</text>
</comment>
<dbReference type="InterPro" id="IPR050343">
    <property type="entry name" value="RsuA_PseudoU_synthase"/>
</dbReference>
<organism evidence="5 6">
    <name type="scientific">Brumimicrobium aurantiacum</name>
    <dbReference type="NCBI Taxonomy" id="1737063"/>
    <lineage>
        <taxon>Bacteria</taxon>
        <taxon>Pseudomonadati</taxon>
        <taxon>Bacteroidota</taxon>
        <taxon>Flavobacteriia</taxon>
        <taxon>Flavobacteriales</taxon>
        <taxon>Crocinitomicaceae</taxon>
        <taxon>Brumimicrobium</taxon>
    </lineage>
</organism>
<dbReference type="GO" id="GO:0006364">
    <property type="term" value="P:rRNA processing"/>
    <property type="evidence" value="ECO:0007669"/>
    <property type="project" value="UniProtKB-ARBA"/>
</dbReference>
<gene>
    <name evidence="5" type="ORF">DXU93_03795</name>
</gene>
<dbReference type="InterPro" id="IPR000748">
    <property type="entry name" value="PsdUridine_synth_RsuA/RluB/E/F"/>
</dbReference>
<dbReference type="EMBL" id="QURB01000002">
    <property type="protein sequence ID" value="RFC54954.1"/>
    <property type="molecule type" value="Genomic_DNA"/>
</dbReference>
<accession>A0A3E1EZH3</accession>
<dbReference type="InterPro" id="IPR020103">
    <property type="entry name" value="PsdUridine_synth_cat_dom_sf"/>
</dbReference>
<feature type="domain" description="Pseudouridine synthase RsuA/RluA-like" evidence="4">
    <location>
        <begin position="5"/>
        <end position="155"/>
    </location>
</feature>
<dbReference type="PANTHER" id="PTHR47683">
    <property type="entry name" value="PSEUDOURIDINE SYNTHASE FAMILY PROTEIN-RELATED"/>
    <property type="match status" value="1"/>
</dbReference>
<dbReference type="RefSeq" id="WP_116879933.1">
    <property type="nucleotide sequence ID" value="NZ_QURB01000002.1"/>
</dbReference>
<evidence type="ECO:0000256" key="2">
    <source>
        <dbReference type="ARBA" id="ARBA00023235"/>
    </source>
</evidence>
<dbReference type="AlphaFoldDB" id="A0A3E1EZH3"/>
<dbReference type="OrthoDB" id="1012272at2"/>
<dbReference type="SUPFAM" id="SSF55120">
    <property type="entry name" value="Pseudouridine synthase"/>
    <property type="match status" value="1"/>
</dbReference>
<dbReference type="NCBIfam" id="TIGR00093">
    <property type="entry name" value="pseudouridine synthase"/>
    <property type="match status" value="1"/>
</dbReference>
<reference evidence="5 6" key="1">
    <citation type="submission" date="2018-08" db="EMBL/GenBank/DDBJ databases">
        <title>The draft genome squence of Brumimicrobium sp. N62.</title>
        <authorList>
            <person name="Du Z.-J."/>
            <person name="Luo H.-R."/>
        </authorList>
    </citation>
    <scope>NUCLEOTIDE SEQUENCE [LARGE SCALE GENOMIC DNA]</scope>
    <source>
        <strain evidence="5 6">N62</strain>
    </source>
</reference>
<dbReference type="EC" id="5.4.99.-" evidence="3"/>